<sequence>MFLLSNSLVIDLLPLVEYLFDQGQKPFRHWSKEGVSKFSPSFFMPKAPTFTSWGFVIT</sequence>
<accession>A0A6N3EPZ0</accession>
<evidence type="ECO:0000313" key="1">
    <source>
        <dbReference type="EMBL" id="VYU43072.1"/>
    </source>
</evidence>
<gene>
    <name evidence="1" type="ORF">PMLFYP103_02095</name>
</gene>
<organism evidence="1">
    <name type="scientific">Parabacteroides merdae</name>
    <dbReference type="NCBI Taxonomy" id="46503"/>
    <lineage>
        <taxon>Bacteria</taxon>
        <taxon>Pseudomonadati</taxon>
        <taxon>Bacteroidota</taxon>
        <taxon>Bacteroidia</taxon>
        <taxon>Bacteroidales</taxon>
        <taxon>Tannerellaceae</taxon>
        <taxon>Parabacteroides</taxon>
    </lineage>
</organism>
<dbReference type="AlphaFoldDB" id="A0A6N3EPZ0"/>
<reference evidence="1" key="1">
    <citation type="submission" date="2019-11" db="EMBL/GenBank/DDBJ databases">
        <authorList>
            <person name="Feng L."/>
        </authorList>
    </citation>
    <scope>NUCLEOTIDE SEQUENCE</scope>
    <source>
        <strain evidence="1">PmerdaeLFYP103</strain>
    </source>
</reference>
<protein>
    <submittedName>
        <fullName evidence="1">Uncharacterized protein</fullName>
    </submittedName>
</protein>
<name>A0A6N3EPZ0_9BACT</name>
<dbReference type="EMBL" id="CACRUV010000025">
    <property type="protein sequence ID" value="VYU43072.1"/>
    <property type="molecule type" value="Genomic_DNA"/>
</dbReference>
<proteinExistence type="predicted"/>